<dbReference type="RefSeq" id="WP_116235957.1">
    <property type="nucleotide sequence ID" value="NZ_QRDP01000004.1"/>
</dbReference>
<gene>
    <name evidence="7" type="ORF">DFR46_1587</name>
</gene>
<dbReference type="PANTHER" id="PTHR35333:SF3">
    <property type="entry name" value="BETA-LACTAMASE-TYPE TRANSPEPTIDASE FOLD CONTAINING PROTEIN"/>
    <property type="match status" value="1"/>
</dbReference>
<dbReference type="InterPro" id="IPR045155">
    <property type="entry name" value="Beta-lactam_cat"/>
</dbReference>
<dbReference type="EC" id="3.5.2.6" evidence="3"/>
<evidence type="ECO:0000313" key="8">
    <source>
        <dbReference type="Proteomes" id="UP000256310"/>
    </source>
</evidence>
<evidence type="ECO:0000313" key="7">
    <source>
        <dbReference type="EMBL" id="RED16563.1"/>
    </source>
</evidence>
<comment type="caution">
    <text evidence="7">The sequence shown here is derived from an EMBL/GenBank/DDBJ whole genome shotgun (WGS) entry which is preliminary data.</text>
</comment>
<evidence type="ECO:0000256" key="3">
    <source>
        <dbReference type="ARBA" id="ARBA00012865"/>
    </source>
</evidence>
<dbReference type="GO" id="GO:0046677">
    <property type="term" value="P:response to antibiotic"/>
    <property type="evidence" value="ECO:0007669"/>
    <property type="project" value="InterPro"/>
</dbReference>
<dbReference type="OrthoDB" id="9784149at2"/>
<evidence type="ECO:0000256" key="1">
    <source>
        <dbReference type="ARBA" id="ARBA00001526"/>
    </source>
</evidence>
<dbReference type="SUPFAM" id="SSF56601">
    <property type="entry name" value="beta-lactamase/transpeptidase-like"/>
    <property type="match status" value="1"/>
</dbReference>
<dbReference type="Proteomes" id="UP000256310">
    <property type="component" value="Unassembled WGS sequence"/>
</dbReference>
<evidence type="ECO:0000256" key="5">
    <source>
        <dbReference type="SAM" id="SignalP"/>
    </source>
</evidence>
<dbReference type="GO" id="GO:0030655">
    <property type="term" value="P:beta-lactam antibiotic catabolic process"/>
    <property type="evidence" value="ECO:0007669"/>
    <property type="project" value="InterPro"/>
</dbReference>
<proteinExistence type="inferred from homology"/>
<reference evidence="7 8" key="1">
    <citation type="submission" date="2018-07" db="EMBL/GenBank/DDBJ databases">
        <title>Genomic Encyclopedia of Type Strains, Phase IV (KMG-IV): sequencing the most valuable type-strain genomes for metagenomic binning, comparative biology and taxonomic classification.</title>
        <authorList>
            <person name="Goeker M."/>
        </authorList>
    </citation>
    <scope>NUCLEOTIDE SEQUENCE [LARGE SCALE GENOMIC DNA]</scope>
    <source>
        <strain evidence="7 8">DSM 26725</strain>
    </source>
</reference>
<evidence type="ECO:0000256" key="2">
    <source>
        <dbReference type="ARBA" id="ARBA00009009"/>
    </source>
</evidence>
<dbReference type="EMBL" id="QRDP01000004">
    <property type="protein sequence ID" value="RED16563.1"/>
    <property type="molecule type" value="Genomic_DNA"/>
</dbReference>
<evidence type="ECO:0000259" key="6">
    <source>
        <dbReference type="Pfam" id="PF13354"/>
    </source>
</evidence>
<dbReference type="AlphaFoldDB" id="A0A3D9FFP4"/>
<feature type="region of interest" description="Disordered" evidence="4">
    <location>
        <begin position="40"/>
        <end position="72"/>
    </location>
</feature>
<sequence>MRWKNFVRKPPIWRKALLAGLLAVPIAGCAGVIPQATAQTPQSSAPYIAPPPAEARQPARREPVEVTRGPSRQLSDSVTALGSAFNGEVGIAVRDVEEGWTVSWNGERFLPQQSVSKTWVAMTVLDQVDRGEMSLDRMVRVRPEDAVVFHQPMLSRMGNGGFQASIRELFTQAMTRSDNLANDRLLWLSGGPEAVRAFFARNNLEGLRFGPGERELQSGIAGLTWRQSMARGRQFYSARSALAQSVRRAAMDRYLADPVDGATANGMVEALARLVRGELLSERSTELMISTMRASRTGPQRLRGGVPEASGWQFGHKTGTGQNLNGMVAGYNDVGIVTTPDGRNYAVAVLIGNTRVGIPARQRLMQAVMGQVVSHHLRRRYELFSGGTLQTN</sequence>
<dbReference type="PANTHER" id="PTHR35333">
    <property type="entry name" value="BETA-LACTAMASE"/>
    <property type="match status" value="1"/>
</dbReference>
<dbReference type="Pfam" id="PF13354">
    <property type="entry name" value="Beta-lactamase2"/>
    <property type="match status" value="1"/>
</dbReference>
<protein>
    <recommendedName>
        <fullName evidence="3">beta-lactamase</fullName>
        <ecNumber evidence="3">3.5.2.6</ecNumber>
    </recommendedName>
</protein>
<accession>A0A3D9FFP4</accession>
<feature type="signal peptide" evidence="5">
    <location>
        <begin position="1"/>
        <end position="30"/>
    </location>
</feature>
<comment type="similarity">
    <text evidence="2">Belongs to the class-A beta-lactamase family.</text>
</comment>
<dbReference type="InterPro" id="IPR012338">
    <property type="entry name" value="Beta-lactam/transpept-like"/>
</dbReference>
<organism evidence="7 8">
    <name type="scientific">Parasphingopyxis lamellibrachiae</name>
    <dbReference type="NCBI Taxonomy" id="680125"/>
    <lineage>
        <taxon>Bacteria</taxon>
        <taxon>Pseudomonadati</taxon>
        <taxon>Pseudomonadota</taxon>
        <taxon>Alphaproteobacteria</taxon>
        <taxon>Sphingomonadales</taxon>
        <taxon>Sphingomonadaceae</taxon>
        <taxon>Parasphingopyxis</taxon>
    </lineage>
</organism>
<feature type="domain" description="Beta-lactamase class A catalytic" evidence="6">
    <location>
        <begin position="90"/>
        <end position="350"/>
    </location>
</feature>
<dbReference type="InterPro" id="IPR000871">
    <property type="entry name" value="Beta-lactam_class-A"/>
</dbReference>
<comment type="catalytic activity">
    <reaction evidence="1">
        <text>a beta-lactam + H2O = a substituted beta-amino acid</text>
        <dbReference type="Rhea" id="RHEA:20401"/>
        <dbReference type="ChEBI" id="CHEBI:15377"/>
        <dbReference type="ChEBI" id="CHEBI:35627"/>
        <dbReference type="ChEBI" id="CHEBI:140347"/>
        <dbReference type="EC" id="3.5.2.6"/>
    </reaction>
</comment>
<feature type="chain" id="PRO_5017583101" description="beta-lactamase" evidence="5">
    <location>
        <begin position="31"/>
        <end position="392"/>
    </location>
</feature>
<keyword evidence="8" id="KW-1185">Reference proteome</keyword>
<dbReference type="GO" id="GO:0008800">
    <property type="term" value="F:beta-lactamase activity"/>
    <property type="evidence" value="ECO:0007669"/>
    <property type="project" value="UniProtKB-EC"/>
</dbReference>
<keyword evidence="5" id="KW-0732">Signal</keyword>
<dbReference type="Gene3D" id="3.40.710.10">
    <property type="entry name" value="DD-peptidase/beta-lactamase superfamily"/>
    <property type="match status" value="1"/>
</dbReference>
<name>A0A3D9FFP4_9SPHN</name>
<evidence type="ECO:0000256" key="4">
    <source>
        <dbReference type="SAM" id="MobiDB-lite"/>
    </source>
</evidence>